<organism evidence="10 11">
    <name type="scientific">Luteipulveratus halotolerans</name>
    <dbReference type="NCBI Taxonomy" id="1631356"/>
    <lineage>
        <taxon>Bacteria</taxon>
        <taxon>Bacillati</taxon>
        <taxon>Actinomycetota</taxon>
        <taxon>Actinomycetes</taxon>
        <taxon>Micrococcales</taxon>
        <taxon>Dermacoccaceae</taxon>
        <taxon>Luteipulveratus</taxon>
    </lineage>
</organism>
<dbReference type="RefSeq" id="WP_050668236.1">
    <property type="nucleotide sequence ID" value="NZ_LAIR01000002.1"/>
</dbReference>
<dbReference type="GO" id="GO:0033971">
    <property type="term" value="F:hydroxyisourate hydrolase activity"/>
    <property type="evidence" value="ECO:0007669"/>
    <property type="project" value="UniProtKB-EC"/>
</dbReference>
<evidence type="ECO:0000256" key="5">
    <source>
        <dbReference type="ARBA" id="ARBA00022631"/>
    </source>
</evidence>
<accession>A0A0L6CDT6</accession>
<dbReference type="SUPFAM" id="SSF49472">
    <property type="entry name" value="Transthyretin (synonym: prealbumin)"/>
    <property type="match status" value="1"/>
</dbReference>
<evidence type="ECO:0000256" key="7">
    <source>
        <dbReference type="PIRSR" id="PIRSR600895-51"/>
    </source>
</evidence>
<protein>
    <recommendedName>
        <fullName evidence="8">5-hydroxyisourate hydrolase</fullName>
        <shortName evidence="8">HIU hydrolase</shortName>
        <shortName evidence="8">HIUHase</shortName>
        <ecNumber evidence="8">3.5.2.17</ecNumber>
    </recommendedName>
</protein>
<evidence type="ECO:0000256" key="4">
    <source>
        <dbReference type="ARBA" id="ARBA00011881"/>
    </source>
</evidence>
<gene>
    <name evidence="10" type="ORF">VV01_00865</name>
</gene>
<keyword evidence="11" id="KW-1185">Reference proteome</keyword>
<evidence type="ECO:0000256" key="2">
    <source>
        <dbReference type="ARBA" id="ARBA00002704"/>
    </source>
</evidence>
<dbReference type="Pfam" id="PF00576">
    <property type="entry name" value="Transthyretin"/>
    <property type="match status" value="1"/>
</dbReference>
<dbReference type="CDD" id="cd05822">
    <property type="entry name" value="TLP_HIUase"/>
    <property type="match status" value="1"/>
</dbReference>
<evidence type="ECO:0000259" key="9">
    <source>
        <dbReference type="Pfam" id="PF00576"/>
    </source>
</evidence>
<dbReference type="PROSITE" id="PS00768">
    <property type="entry name" value="TRANSTHYRETIN_1"/>
    <property type="match status" value="1"/>
</dbReference>
<dbReference type="PANTHER" id="PTHR10395">
    <property type="entry name" value="URICASE AND TRANSTHYRETIN-RELATED"/>
    <property type="match status" value="1"/>
</dbReference>
<comment type="function">
    <text evidence="2">Catalyzes the hydrolysis of 5-hydroxyisourate (HIU) to 2-oxo-4-hydroxy-4-carboxy-5-ureidoimidazoline (OHCU).</text>
</comment>
<dbReference type="InterPro" id="IPR014306">
    <property type="entry name" value="Hydroxyisourate_hydrolase"/>
</dbReference>
<dbReference type="InterPro" id="IPR000895">
    <property type="entry name" value="Transthyretin/HIU_hydrolase"/>
</dbReference>
<dbReference type="PRINTS" id="PR00189">
    <property type="entry name" value="TRNSTHYRETIN"/>
</dbReference>
<dbReference type="EMBL" id="LAIR01000002">
    <property type="protein sequence ID" value="KNX36031.1"/>
    <property type="molecule type" value="Genomic_DNA"/>
</dbReference>
<feature type="domain" description="Transthyretin/hydroxyisourate hydrolase" evidence="9">
    <location>
        <begin position="4"/>
        <end position="107"/>
    </location>
</feature>
<dbReference type="InterPro" id="IPR023418">
    <property type="entry name" value="Thyroxine_BS"/>
</dbReference>
<comment type="similarity">
    <text evidence="3 8">Belongs to the transthyretin family. 5-hydroxyisourate hydrolase subfamily.</text>
</comment>
<dbReference type="PANTHER" id="PTHR10395:SF7">
    <property type="entry name" value="5-HYDROXYISOURATE HYDROLASE"/>
    <property type="match status" value="1"/>
</dbReference>
<proteinExistence type="inferred from homology"/>
<dbReference type="STRING" id="1631356.VV01_00865"/>
<comment type="subunit">
    <text evidence="4 8">Homotetramer.</text>
</comment>
<evidence type="ECO:0000313" key="10">
    <source>
        <dbReference type="EMBL" id="KNX36031.1"/>
    </source>
</evidence>
<evidence type="ECO:0000313" key="11">
    <source>
        <dbReference type="Proteomes" id="UP000037397"/>
    </source>
</evidence>
<dbReference type="AlphaFoldDB" id="A0A0L6CDT6"/>
<evidence type="ECO:0000256" key="8">
    <source>
        <dbReference type="RuleBase" id="RU361270"/>
    </source>
</evidence>
<feature type="binding site" evidence="7">
    <location>
        <position position="42"/>
    </location>
    <ligand>
        <name>substrate</name>
    </ligand>
</feature>
<name>A0A0L6CDT6_9MICO</name>
<sequence length="108" mass="11542">MTTLSTHVLDTGLGRPASGVGVTLETVAGQPIWSGETDADGRVSTLGPETLDAGDYRLRFATAPYFAAQGKRTFYPEVVVVFTVDDADAHFHVPVLLNAYGYSTYRGS</sequence>
<evidence type="ECO:0000256" key="1">
    <source>
        <dbReference type="ARBA" id="ARBA00001043"/>
    </source>
</evidence>
<dbReference type="Gene3D" id="2.60.40.180">
    <property type="entry name" value="Transthyretin/hydroxyisourate hydrolase domain"/>
    <property type="match status" value="1"/>
</dbReference>
<dbReference type="InterPro" id="IPR023416">
    <property type="entry name" value="Transthyretin/HIU_hydrolase_d"/>
</dbReference>
<evidence type="ECO:0000256" key="3">
    <source>
        <dbReference type="ARBA" id="ARBA00009850"/>
    </source>
</evidence>
<comment type="catalytic activity">
    <reaction evidence="1 8">
        <text>5-hydroxyisourate + H2O = 5-hydroxy-2-oxo-4-ureido-2,5-dihydro-1H-imidazole-5-carboxylate + H(+)</text>
        <dbReference type="Rhea" id="RHEA:23736"/>
        <dbReference type="ChEBI" id="CHEBI:15377"/>
        <dbReference type="ChEBI" id="CHEBI:15378"/>
        <dbReference type="ChEBI" id="CHEBI:18072"/>
        <dbReference type="ChEBI" id="CHEBI:58639"/>
        <dbReference type="EC" id="3.5.2.17"/>
    </reaction>
</comment>
<reference evidence="11" key="1">
    <citation type="submission" date="2015-03" db="EMBL/GenBank/DDBJ databases">
        <title>Luteipulveratus halotolerans sp. nov., a novel actinobacterium (Dermacoccaceae) from Sarawak, Malaysia.</title>
        <authorList>
            <person name="Juboi H."/>
            <person name="Basik A."/>
            <person name="Shamsul S.S."/>
            <person name="Arnold P."/>
            <person name="Schmitt E.K."/>
            <person name="Sanglier J.-J."/>
            <person name="Yeo T."/>
        </authorList>
    </citation>
    <scope>NUCLEOTIDE SEQUENCE [LARGE SCALE GENOMIC DNA]</scope>
    <source>
        <strain evidence="11">C296001</strain>
    </source>
</reference>
<feature type="binding site" evidence="7">
    <location>
        <position position="105"/>
    </location>
    <ligand>
        <name>substrate</name>
    </ligand>
</feature>
<dbReference type="OrthoDB" id="9792386at2"/>
<evidence type="ECO:0000256" key="6">
    <source>
        <dbReference type="ARBA" id="ARBA00022801"/>
    </source>
</evidence>
<dbReference type="PATRIC" id="fig|1631356.3.peg.96"/>
<comment type="caution">
    <text evidence="10">The sequence shown here is derived from an EMBL/GenBank/DDBJ whole genome shotgun (WGS) entry which is preliminary data.</text>
</comment>
<keyword evidence="6 8" id="KW-0378">Hydrolase</keyword>
<keyword evidence="5 8" id="KW-0659">Purine metabolism</keyword>
<dbReference type="NCBIfam" id="TIGR02962">
    <property type="entry name" value="hdxy_isourate"/>
    <property type="match status" value="1"/>
</dbReference>
<dbReference type="EC" id="3.5.2.17" evidence="8"/>
<dbReference type="GO" id="GO:0006144">
    <property type="term" value="P:purine nucleobase metabolic process"/>
    <property type="evidence" value="ECO:0007669"/>
    <property type="project" value="UniProtKB-KW"/>
</dbReference>
<dbReference type="InterPro" id="IPR036817">
    <property type="entry name" value="Transthyretin/HIU_hydrolase_sf"/>
</dbReference>
<dbReference type="Proteomes" id="UP000037397">
    <property type="component" value="Unassembled WGS sequence"/>
</dbReference>
<feature type="binding site" evidence="7">
    <location>
        <position position="7"/>
    </location>
    <ligand>
        <name>substrate</name>
    </ligand>
</feature>